<keyword evidence="3" id="KW-1185">Reference proteome</keyword>
<sequence length="214" mass="23448">MLQKFNKFFTDLSAHVSLVALIVGSAAFAVGWGWAASASETIAAFGPLGWVTAATLGAGLFVLLAIGFAHARQRLVRTSIERQFFQSPERINPVDQEFTRKRIKFSDLASPITERVEGKRFVECEIIGPVNVVMLASHNGAGAIRNCELSSVCAILVKDGVPSINTLVLQDCEFIRCKIHQVTLLFPEEAYEWANERLPGLVWLTPAPHPRASS</sequence>
<feature type="transmembrane region" description="Helical" evidence="1">
    <location>
        <begin position="12"/>
        <end position="35"/>
    </location>
</feature>
<gene>
    <name evidence="2" type="ORF">GRI44_09735</name>
</gene>
<reference evidence="2 3" key="1">
    <citation type="submission" date="2019-12" db="EMBL/GenBank/DDBJ databases">
        <title>Genomic-based taxomic classification of the family Erythrobacteraceae.</title>
        <authorList>
            <person name="Xu L."/>
        </authorList>
    </citation>
    <scope>NUCLEOTIDE SEQUENCE [LARGE SCALE GENOMIC DNA]</scope>
    <source>
        <strain evidence="2 3">KCTC 52259</strain>
    </source>
</reference>
<evidence type="ECO:0000256" key="1">
    <source>
        <dbReference type="SAM" id="Phobius"/>
    </source>
</evidence>
<keyword evidence="1" id="KW-1133">Transmembrane helix</keyword>
<keyword evidence="1" id="KW-0812">Transmembrane</keyword>
<keyword evidence="1" id="KW-0472">Membrane</keyword>
<protein>
    <submittedName>
        <fullName evidence="2">Uncharacterized protein</fullName>
    </submittedName>
</protein>
<dbReference type="EMBL" id="WTYU01000002">
    <property type="protein sequence ID" value="MXP15027.1"/>
    <property type="molecule type" value="Genomic_DNA"/>
</dbReference>
<dbReference type="Proteomes" id="UP000473531">
    <property type="component" value="Unassembled WGS sequence"/>
</dbReference>
<evidence type="ECO:0000313" key="2">
    <source>
        <dbReference type="EMBL" id="MXP15027.1"/>
    </source>
</evidence>
<dbReference type="OrthoDB" id="7596679at2"/>
<dbReference type="AlphaFoldDB" id="A0A6L7GGJ4"/>
<evidence type="ECO:0000313" key="3">
    <source>
        <dbReference type="Proteomes" id="UP000473531"/>
    </source>
</evidence>
<dbReference type="RefSeq" id="WP_160601610.1">
    <property type="nucleotide sequence ID" value="NZ_WTYU01000002.1"/>
</dbReference>
<accession>A0A6L7GGJ4</accession>
<organism evidence="2 3">
    <name type="scientific">Allopontixanthobacter confluentis</name>
    <dbReference type="NCBI Taxonomy" id="1849021"/>
    <lineage>
        <taxon>Bacteria</taxon>
        <taxon>Pseudomonadati</taxon>
        <taxon>Pseudomonadota</taxon>
        <taxon>Alphaproteobacteria</taxon>
        <taxon>Sphingomonadales</taxon>
        <taxon>Erythrobacteraceae</taxon>
        <taxon>Allopontixanthobacter</taxon>
    </lineage>
</organism>
<proteinExistence type="predicted"/>
<name>A0A6L7GGJ4_9SPHN</name>
<feature type="transmembrane region" description="Helical" evidence="1">
    <location>
        <begin position="47"/>
        <end position="69"/>
    </location>
</feature>
<comment type="caution">
    <text evidence="2">The sequence shown here is derived from an EMBL/GenBank/DDBJ whole genome shotgun (WGS) entry which is preliminary data.</text>
</comment>